<dbReference type="SUPFAM" id="SSF143880">
    <property type="entry name" value="NE0471 N-terminal domain-like"/>
    <property type="match status" value="1"/>
</dbReference>
<dbReference type="InterPro" id="IPR018841">
    <property type="entry name" value="DUF2442"/>
</dbReference>
<keyword evidence="2" id="KW-1185">Reference proteome</keyword>
<evidence type="ECO:0000313" key="1">
    <source>
        <dbReference type="EMBL" id="KAB3529580.1"/>
    </source>
</evidence>
<protein>
    <submittedName>
        <fullName evidence="1">DUF2442 domain-containing protein</fullName>
    </submittedName>
</protein>
<dbReference type="EMBL" id="WBZB01000028">
    <property type="protein sequence ID" value="KAB3529580.1"/>
    <property type="molecule type" value="Genomic_DNA"/>
</dbReference>
<organism evidence="1 2">
    <name type="scientific">Alkaliphilus serpentinus</name>
    <dbReference type="NCBI Taxonomy" id="1482731"/>
    <lineage>
        <taxon>Bacteria</taxon>
        <taxon>Bacillati</taxon>
        <taxon>Bacillota</taxon>
        <taxon>Clostridia</taxon>
        <taxon>Peptostreptococcales</taxon>
        <taxon>Natronincolaceae</taxon>
        <taxon>Alkaliphilus</taxon>
    </lineage>
</organism>
<proteinExistence type="predicted"/>
<dbReference type="Pfam" id="PF10387">
    <property type="entry name" value="DUF2442"/>
    <property type="match status" value="1"/>
</dbReference>
<name>A0A833HNI4_9FIRM</name>
<dbReference type="AlphaFoldDB" id="A0A833HNI4"/>
<gene>
    <name evidence="1" type="ORF">F8153_08990</name>
</gene>
<dbReference type="InterPro" id="IPR036782">
    <property type="entry name" value="NE0471-like_N"/>
</dbReference>
<sequence>MYLAVKSVKPLKDYQLLLTFENNEERMFDMSPLLNKGIFQQLKDQNLFSTVKVCFDTICWDNDADLCPEILYEQSEPYNHS</sequence>
<dbReference type="Proteomes" id="UP000465601">
    <property type="component" value="Unassembled WGS sequence"/>
</dbReference>
<dbReference type="RefSeq" id="WP_151866027.1">
    <property type="nucleotide sequence ID" value="NZ_WBZB01000028.1"/>
</dbReference>
<reference evidence="1 2" key="1">
    <citation type="submission" date="2019-10" db="EMBL/GenBank/DDBJ databases">
        <title>Alkaliphilus serpentinus sp. nov. and Alkaliphilus pronyensis sp. nov., two novel anaerobic alkaliphilic species isolated from the serpentinized-hosted hydrothermal field of the Prony Bay (New Caledonia).</title>
        <authorList>
            <person name="Postec A."/>
        </authorList>
    </citation>
    <scope>NUCLEOTIDE SEQUENCE [LARGE SCALE GENOMIC DNA]</scope>
    <source>
        <strain evidence="1 2">LacT</strain>
    </source>
</reference>
<dbReference type="OrthoDB" id="162796at2"/>
<evidence type="ECO:0000313" key="2">
    <source>
        <dbReference type="Proteomes" id="UP000465601"/>
    </source>
</evidence>
<accession>A0A833HNI4</accession>
<comment type="caution">
    <text evidence="1">The sequence shown here is derived from an EMBL/GenBank/DDBJ whole genome shotgun (WGS) entry which is preliminary data.</text>
</comment>
<dbReference type="Gene3D" id="3.30.2020.10">
    <property type="entry name" value="NE0471-like N-terminal domain"/>
    <property type="match status" value="1"/>
</dbReference>